<dbReference type="InterPro" id="IPR000515">
    <property type="entry name" value="MetI-like"/>
</dbReference>
<evidence type="ECO:0000313" key="10">
    <source>
        <dbReference type="Proteomes" id="UP000276128"/>
    </source>
</evidence>
<dbReference type="Proteomes" id="UP000276128">
    <property type="component" value="Unassembled WGS sequence"/>
</dbReference>
<dbReference type="CDD" id="cd06261">
    <property type="entry name" value="TM_PBP2"/>
    <property type="match status" value="1"/>
</dbReference>
<dbReference type="SUPFAM" id="SSF161098">
    <property type="entry name" value="MetI-like"/>
    <property type="match status" value="1"/>
</dbReference>
<feature type="domain" description="ABC transmembrane type-1" evidence="8">
    <location>
        <begin position="73"/>
        <end position="274"/>
    </location>
</feature>
<dbReference type="Gene3D" id="1.10.3720.10">
    <property type="entry name" value="MetI-like"/>
    <property type="match status" value="1"/>
</dbReference>
<feature type="transmembrane region" description="Helical" evidence="7">
    <location>
        <begin position="108"/>
        <end position="128"/>
    </location>
</feature>
<evidence type="ECO:0000256" key="5">
    <source>
        <dbReference type="ARBA" id="ARBA00022989"/>
    </source>
</evidence>
<dbReference type="GO" id="GO:0055085">
    <property type="term" value="P:transmembrane transport"/>
    <property type="evidence" value="ECO:0007669"/>
    <property type="project" value="InterPro"/>
</dbReference>
<evidence type="ECO:0000259" key="8">
    <source>
        <dbReference type="PROSITE" id="PS50928"/>
    </source>
</evidence>
<dbReference type="EMBL" id="RXHU01000015">
    <property type="protein sequence ID" value="RTE10613.1"/>
    <property type="molecule type" value="Genomic_DNA"/>
</dbReference>
<accession>A0A3S0BXM4</accession>
<keyword evidence="6 7" id="KW-0472">Membrane</keyword>
<dbReference type="AlphaFoldDB" id="A0A3S0BXM4"/>
<evidence type="ECO:0000256" key="2">
    <source>
        <dbReference type="ARBA" id="ARBA00022448"/>
    </source>
</evidence>
<keyword evidence="3" id="KW-1003">Cell membrane</keyword>
<feature type="transmembrane region" description="Helical" evidence="7">
    <location>
        <begin position="77"/>
        <end position="96"/>
    </location>
</feature>
<reference evidence="9 10" key="1">
    <citation type="submission" date="2018-12" db="EMBL/GenBank/DDBJ databases">
        <title>Bacillus ochoae sp. nov., Paenibacillus whitsoniae sp. nov., Paenibacillus spiritus sp. nov. Isolated from the Mars Exploration Rover during spacecraft assembly.</title>
        <authorList>
            <person name="Seuylemezian A."/>
            <person name="Vaishampayan P."/>
        </authorList>
    </citation>
    <scope>NUCLEOTIDE SEQUENCE [LARGE SCALE GENOMIC DNA]</scope>
    <source>
        <strain evidence="9 10">MER 54</strain>
    </source>
</reference>
<feature type="transmembrane region" description="Helical" evidence="7">
    <location>
        <begin position="257"/>
        <end position="274"/>
    </location>
</feature>
<dbReference type="GO" id="GO:0005886">
    <property type="term" value="C:plasma membrane"/>
    <property type="evidence" value="ECO:0007669"/>
    <property type="project" value="UniProtKB-SubCell"/>
</dbReference>
<evidence type="ECO:0000256" key="3">
    <source>
        <dbReference type="ARBA" id="ARBA00022475"/>
    </source>
</evidence>
<dbReference type="OrthoDB" id="2563390at2"/>
<keyword evidence="10" id="KW-1185">Reference proteome</keyword>
<keyword evidence="2 7" id="KW-0813">Transport</keyword>
<sequence>MKSTNGDRLFYGLNYTLLGLIALTCLLPLLHIASLSLSHTQEILSGRVTLWPKGWNTDAYTSMFEGTRILPAFKNSVIITVVGVVLSMLATVLTAYPLSRKIFPGRKWFTLAMIFTMMFTGGMIPTYLIVKLFGLVNSYWALWIPSLVNTYNMLVVKTYFENIPDELEEAAKMDGCGQWRQLLQIILPLSKPVLATITLFYAVSYWNLFFNVMLYINESVKYNLAVLVQQMIQNQQLLQEIVLTGAQVEVVPESLKAASVMVMMVPMIVLYPFLQKYFVKGVMLGAVKG</sequence>
<evidence type="ECO:0000256" key="1">
    <source>
        <dbReference type="ARBA" id="ARBA00004651"/>
    </source>
</evidence>
<feature type="transmembrane region" description="Helical" evidence="7">
    <location>
        <begin position="12"/>
        <end position="33"/>
    </location>
</feature>
<dbReference type="PANTHER" id="PTHR43744:SF9">
    <property type="entry name" value="POLYGALACTURONAN_RHAMNOGALACTURONAN TRANSPORT SYSTEM PERMEASE PROTEIN YTCP"/>
    <property type="match status" value="1"/>
</dbReference>
<evidence type="ECO:0000256" key="7">
    <source>
        <dbReference type="RuleBase" id="RU363032"/>
    </source>
</evidence>
<organism evidence="9 10">
    <name type="scientific">Paenibacillus whitsoniae</name>
    <dbReference type="NCBI Taxonomy" id="2496558"/>
    <lineage>
        <taxon>Bacteria</taxon>
        <taxon>Bacillati</taxon>
        <taxon>Bacillota</taxon>
        <taxon>Bacilli</taxon>
        <taxon>Bacillales</taxon>
        <taxon>Paenibacillaceae</taxon>
        <taxon>Paenibacillus</taxon>
    </lineage>
</organism>
<protein>
    <submittedName>
        <fullName evidence="9">Carbohydrate ABC transporter permease</fullName>
    </submittedName>
</protein>
<comment type="subcellular location">
    <subcellularLocation>
        <location evidence="1 7">Cell membrane</location>
        <topology evidence="1 7">Multi-pass membrane protein</topology>
    </subcellularLocation>
</comment>
<evidence type="ECO:0000313" key="9">
    <source>
        <dbReference type="EMBL" id="RTE10613.1"/>
    </source>
</evidence>
<dbReference type="RefSeq" id="WP_126140076.1">
    <property type="nucleotide sequence ID" value="NZ_RXHU01000015.1"/>
</dbReference>
<proteinExistence type="inferred from homology"/>
<evidence type="ECO:0000256" key="6">
    <source>
        <dbReference type="ARBA" id="ARBA00023136"/>
    </source>
</evidence>
<dbReference type="InterPro" id="IPR035906">
    <property type="entry name" value="MetI-like_sf"/>
</dbReference>
<dbReference type="Pfam" id="PF00528">
    <property type="entry name" value="BPD_transp_1"/>
    <property type="match status" value="1"/>
</dbReference>
<comment type="similarity">
    <text evidence="7">Belongs to the binding-protein-dependent transport system permease family.</text>
</comment>
<dbReference type="PANTHER" id="PTHR43744">
    <property type="entry name" value="ABC TRANSPORTER PERMEASE PROTEIN MG189-RELATED-RELATED"/>
    <property type="match status" value="1"/>
</dbReference>
<gene>
    <name evidence="9" type="ORF">EJQ19_04880</name>
</gene>
<dbReference type="PROSITE" id="PS50928">
    <property type="entry name" value="ABC_TM1"/>
    <property type="match status" value="1"/>
</dbReference>
<keyword evidence="5 7" id="KW-1133">Transmembrane helix</keyword>
<evidence type="ECO:0000256" key="4">
    <source>
        <dbReference type="ARBA" id="ARBA00022692"/>
    </source>
</evidence>
<name>A0A3S0BXM4_9BACL</name>
<keyword evidence="4 7" id="KW-0812">Transmembrane</keyword>
<comment type="caution">
    <text evidence="9">The sequence shown here is derived from an EMBL/GenBank/DDBJ whole genome shotgun (WGS) entry which is preliminary data.</text>
</comment>